<accession>A0A084W961</accession>
<keyword evidence="4" id="KW-1185">Reference proteome</keyword>
<reference evidence="3" key="2">
    <citation type="submission" date="2020-05" db="UniProtKB">
        <authorList>
            <consortium name="EnsemblMetazoa"/>
        </authorList>
    </citation>
    <scope>IDENTIFICATION</scope>
</reference>
<dbReference type="EMBL" id="ATLV01021618">
    <property type="status" value="NOT_ANNOTATED_CDS"/>
    <property type="molecule type" value="Genomic_DNA"/>
</dbReference>
<name>A0A084W961_ANOSI</name>
<sequence length="107" mass="11821">MDGGDYCNNSSITEPLQLSRGLLDTGQSVRGFNKSVPNRWTRTDFLCLPSIIVFPRFHSSGERPCLRVKTGGFSLRYLLPASGTDNAPADQAGRKQKPRKPASRPWA</sequence>
<reference evidence="2 4" key="1">
    <citation type="journal article" date="2014" name="BMC Genomics">
        <title>Genome sequence of Anopheles sinensis provides insight into genetics basis of mosquito competence for malaria parasites.</title>
        <authorList>
            <person name="Zhou D."/>
            <person name="Zhang D."/>
            <person name="Ding G."/>
            <person name="Shi L."/>
            <person name="Hou Q."/>
            <person name="Ye Y."/>
            <person name="Xu Y."/>
            <person name="Zhou H."/>
            <person name="Xiong C."/>
            <person name="Li S."/>
            <person name="Yu J."/>
            <person name="Hong S."/>
            <person name="Yu X."/>
            <person name="Zou P."/>
            <person name="Chen C."/>
            <person name="Chang X."/>
            <person name="Wang W."/>
            <person name="Lv Y."/>
            <person name="Sun Y."/>
            <person name="Ma L."/>
            <person name="Shen B."/>
            <person name="Zhu C."/>
        </authorList>
    </citation>
    <scope>NUCLEOTIDE SEQUENCE [LARGE SCALE GENOMIC DNA]</scope>
</reference>
<evidence type="ECO:0000313" key="2">
    <source>
        <dbReference type="EMBL" id="KFB46755.1"/>
    </source>
</evidence>
<evidence type="ECO:0000313" key="3">
    <source>
        <dbReference type="EnsemblMetazoa" id="ASIC014756-PA"/>
    </source>
</evidence>
<protein>
    <submittedName>
        <fullName evidence="2 3">Non-ribosomal peptide synthetase-like protein</fullName>
    </submittedName>
</protein>
<proteinExistence type="predicted"/>
<organism evidence="2">
    <name type="scientific">Anopheles sinensis</name>
    <name type="common">Mosquito</name>
    <dbReference type="NCBI Taxonomy" id="74873"/>
    <lineage>
        <taxon>Eukaryota</taxon>
        <taxon>Metazoa</taxon>
        <taxon>Ecdysozoa</taxon>
        <taxon>Arthropoda</taxon>
        <taxon>Hexapoda</taxon>
        <taxon>Insecta</taxon>
        <taxon>Pterygota</taxon>
        <taxon>Neoptera</taxon>
        <taxon>Endopterygota</taxon>
        <taxon>Diptera</taxon>
        <taxon>Nematocera</taxon>
        <taxon>Culicoidea</taxon>
        <taxon>Culicidae</taxon>
        <taxon>Anophelinae</taxon>
        <taxon>Anopheles</taxon>
    </lineage>
</organism>
<dbReference type="VEuPathDB" id="VectorBase:ASIC014756"/>
<gene>
    <name evidence="2" type="ORF">ZHAS_00014756</name>
</gene>
<dbReference type="EMBL" id="KE525321">
    <property type="protein sequence ID" value="KFB46755.1"/>
    <property type="molecule type" value="Genomic_DNA"/>
</dbReference>
<dbReference type="EnsemblMetazoa" id="ASIC014756-RA">
    <property type="protein sequence ID" value="ASIC014756-PA"/>
    <property type="gene ID" value="ASIC014756"/>
</dbReference>
<feature type="compositionally biased region" description="Basic residues" evidence="1">
    <location>
        <begin position="94"/>
        <end position="107"/>
    </location>
</feature>
<evidence type="ECO:0000313" key="4">
    <source>
        <dbReference type="Proteomes" id="UP000030765"/>
    </source>
</evidence>
<feature type="region of interest" description="Disordered" evidence="1">
    <location>
        <begin position="82"/>
        <end position="107"/>
    </location>
</feature>
<dbReference type="Proteomes" id="UP000030765">
    <property type="component" value="Unassembled WGS sequence"/>
</dbReference>
<evidence type="ECO:0000256" key="1">
    <source>
        <dbReference type="SAM" id="MobiDB-lite"/>
    </source>
</evidence>
<dbReference type="AlphaFoldDB" id="A0A084W961"/>